<comment type="caution">
    <text evidence="1">The sequence shown here is derived from an EMBL/GenBank/DDBJ whole genome shotgun (WGS) entry which is preliminary data.</text>
</comment>
<proteinExistence type="predicted"/>
<dbReference type="EMBL" id="JAFELM010000012">
    <property type="protein sequence ID" value="MBM6616342.1"/>
    <property type="molecule type" value="Genomic_DNA"/>
</dbReference>
<evidence type="ECO:0000313" key="1">
    <source>
        <dbReference type="EMBL" id="MBM6616342.1"/>
    </source>
</evidence>
<evidence type="ECO:0000313" key="2">
    <source>
        <dbReference type="Proteomes" id="UP001518925"/>
    </source>
</evidence>
<dbReference type="Proteomes" id="UP001518925">
    <property type="component" value="Unassembled WGS sequence"/>
</dbReference>
<gene>
    <name evidence="1" type="ORF">JR050_01430</name>
</gene>
<dbReference type="RefSeq" id="WP_204201735.1">
    <property type="nucleotide sequence ID" value="NZ_JAFELM010000012.1"/>
</dbReference>
<organism evidence="1 2">
    <name type="scientific">Bacillus suaedaesalsae</name>
    <dbReference type="NCBI Taxonomy" id="2810349"/>
    <lineage>
        <taxon>Bacteria</taxon>
        <taxon>Bacillati</taxon>
        <taxon>Bacillota</taxon>
        <taxon>Bacilli</taxon>
        <taxon>Bacillales</taxon>
        <taxon>Bacillaceae</taxon>
        <taxon>Bacillus</taxon>
    </lineage>
</organism>
<sequence>MSDFPIYTDSLSNIWYHDLSPDNIYTYNDSIDHFDQDNLDEFDEAITFRF</sequence>
<keyword evidence="2" id="KW-1185">Reference proteome</keyword>
<accession>A0ABS2DD02</accession>
<protein>
    <submittedName>
        <fullName evidence="1">Uncharacterized protein</fullName>
    </submittedName>
</protein>
<reference evidence="1 2" key="1">
    <citation type="submission" date="2021-02" db="EMBL/GenBank/DDBJ databases">
        <title>Bacillus sp. RD4P76, an endophyte from a halophyte.</title>
        <authorList>
            <person name="Sun J.-Q."/>
        </authorList>
    </citation>
    <scope>NUCLEOTIDE SEQUENCE [LARGE SCALE GENOMIC DNA]</scope>
    <source>
        <strain evidence="1 2">RD4P76</strain>
    </source>
</reference>
<name>A0ABS2DD02_9BACI</name>